<organism evidence="2 3">
    <name type="scientific">Nannocystis punicea</name>
    <dbReference type="NCBI Taxonomy" id="2995304"/>
    <lineage>
        <taxon>Bacteria</taxon>
        <taxon>Pseudomonadati</taxon>
        <taxon>Myxococcota</taxon>
        <taxon>Polyangia</taxon>
        <taxon>Nannocystales</taxon>
        <taxon>Nannocystaceae</taxon>
        <taxon>Nannocystis</taxon>
    </lineage>
</organism>
<dbReference type="RefSeq" id="WP_269032302.1">
    <property type="nucleotide sequence ID" value="NZ_CP114040.1"/>
</dbReference>
<evidence type="ECO:0000313" key="3">
    <source>
        <dbReference type="Proteomes" id="UP001164459"/>
    </source>
</evidence>
<dbReference type="PANTHER" id="PTHR35580:SF1">
    <property type="entry name" value="PHYTASE-LIKE DOMAIN-CONTAINING PROTEIN"/>
    <property type="match status" value="1"/>
</dbReference>
<feature type="compositionally biased region" description="Low complexity" evidence="1">
    <location>
        <begin position="49"/>
        <end position="71"/>
    </location>
</feature>
<evidence type="ECO:0000256" key="1">
    <source>
        <dbReference type="SAM" id="MobiDB-lite"/>
    </source>
</evidence>
<gene>
    <name evidence="2" type="ORF">O0S08_27585</name>
</gene>
<evidence type="ECO:0008006" key="4">
    <source>
        <dbReference type="Google" id="ProtNLM"/>
    </source>
</evidence>
<proteinExistence type="predicted"/>
<dbReference type="SUPFAM" id="SSF101898">
    <property type="entry name" value="NHL repeat"/>
    <property type="match status" value="1"/>
</dbReference>
<dbReference type="InterPro" id="IPR052918">
    <property type="entry name" value="Motility_Chemotaxis_Reg"/>
</dbReference>
<dbReference type="PANTHER" id="PTHR35580">
    <property type="entry name" value="CELL SURFACE GLYCOPROTEIN (S-LAYER PROTEIN)-LIKE PROTEIN"/>
    <property type="match status" value="1"/>
</dbReference>
<feature type="region of interest" description="Disordered" evidence="1">
    <location>
        <begin position="1"/>
        <end position="73"/>
    </location>
</feature>
<dbReference type="Gene3D" id="2.80.10.50">
    <property type="match status" value="1"/>
</dbReference>
<accession>A0ABY7GSP7</accession>
<feature type="compositionally biased region" description="Low complexity" evidence="1">
    <location>
        <begin position="12"/>
        <end position="39"/>
    </location>
</feature>
<name>A0ABY7GSP7_9BACT</name>
<dbReference type="Proteomes" id="UP001164459">
    <property type="component" value="Chromosome"/>
</dbReference>
<reference evidence="2" key="1">
    <citation type="submission" date="2022-11" db="EMBL/GenBank/DDBJ databases">
        <title>Minimal conservation of predation-associated metabolite biosynthetic gene clusters underscores biosynthetic potential of Myxococcota including descriptions for ten novel species: Archangium lansinium sp. nov., Myxococcus landrumus sp. nov., Nannocystis bai.</title>
        <authorList>
            <person name="Ahearne A."/>
            <person name="Stevens C."/>
            <person name="Dowd S."/>
        </authorList>
    </citation>
    <scope>NUCLEOTIDE SEQUENCE</scope>
    <source>
        <strain evidence="2">Fl3</strain>
    </source>
</reference>
<dbReference type="EMBL" id="CP114040">
    <property type="protein sequence ID" value="WAS89973.1"/>
    <property type="molecule type" value="Genomic_DNA"/>
</dbReference>
<protein>
    <recommendedName>
        <fullName evidence="4">Beta-propeller repeat-containing protein</fullName>
    </recommendedName>
</protein>
<keyword evidence="3" id="KW-1185">Reference proteome</keyword>
<sequence>MLSAFLAACSGTPGEPTATDTTTATTTTTAASESQGTTTSVDPTMDAPTTSGTTTTSGATQGATTAVTSTTDGLGECVAGDSRSCYGGPDGTEGVGQCQAGEQQCGPDETWGPCVGEVVPGPETCDEPGDEDCDGDDPCVGDGAFAWGLTFGQGGDDQGRRVGFDGAGNVVVAAWGNGPIDFGGGVLTNAGRDVFLAKFSPTGELLWSERFGDADDQGGPELGFAVTPAGDIVLAGYFHGAIDFGGGPLENPSPAADIFLAKLDGDGAHVWSKSFNAGEHTAVQDLAIADNGDILLTGGFYGKLDLDDAALNGQGDADIFVARFTAAGAHVWSRAIGDSVAQHGVGIAVDAAGNAYVTGLFWGTIDPGSGPLMAVGSEDIFLFKLDPAGGTVWGKRFGDVGGQSANAVAVDSKGRVSITGAVNGGVDFGGGLLKEPLVFSYLAQFDADGAHLWSRKLCVLVYSLGQDVAVDGLDNILVTGQYADQCELGGAPLVALDKGEVFVGKFSPKGEHGWSRSLGGADDQLSGDIVGSAAGTVAVTGGFLGAIDLGGGARASKGGRDGFVVVLDP</sequence>
<evidence type="ECO:0000313" key="2">
    <source>
        <dbReference type="EMBL" id="WAS89973.1"/>
    </source>
</evidence>